<name>A0ABZ0ITL4_9BACT</name>
<sequence>MSKYPDVKDPNLVGTYPPVVKAGGGFVWDDVLEYRVWCHPHDGAPDLYDGDDYYYAFGSFEEAFEFSQNNAGCEEPLALILQTEHINEPEPGLYVLVQTERLTEWPAHFLSRPRRTKELIDRFFSADPGPNKLDILRGLVE</sequence>
<protein>
    <recommendedName>
        <fullName evidence="3">GCN5 family acetyltransferase</fullName>
    </recommendedName>
</protein>
<dbReference type="Proteomes" id="UP001302349">
    <property type="component" value="Chromosome"/>
</dbReference>
<dbReference type="RefSeq" id="WP_317490392.1">
    <property type="nucleotide sequence ID" value="NZ_CP136051.1"/>
</dbReference>
<organism evidence="1 2">
    <name type="scientific">Imperialibacter roseus</name>
    <dbReference type="NCBI Taxonomy" id="1324217"/>
    <lineage>
        <taxon>Bacteria</taxon>
        <taxon>Pseudomonadati</taxon>
        <taxon>Bacteroidota</taxon>
        <taxon>Cytophagia</taxon>
        <taxon>Cytophagales</taxon>
        <taxon>Flammeovirgaceae</taxon>
        <taxon>Imperialibacter</taxon>
    </lineage>
</organism>
<evidence type="ECO:0000313" key="1">
    <source>
        <dbReference type="EMBL" id="WOK07730.1"/>
    </source>
</evidence>
<evidence type="ECO:0008006" key="3">
    <source>
        <dbReference type="Google" id="ProtNLM"/>
    </source>
</evidence>
<keyword evidence="2" id="KW-1185">Reference proteome</keyword>
<accession>A0ABZ0ITL4</accession>
<proteinExistence type="predicted"/>
<gene>
    <name evidence="1" type="ORF">RT717_03715</name>
</gene>
<reference evidence="1 2" key="1">
    <citation type="journal article" date="2023" name="Microbiol. Resour. Announc.">
        <title>Complete Genome Sequence of Imperialibacter roseus strain P4T.</title>
        <authorList>
            <person name="Tizabi D.R."/>
            <person name="Bachvaroff T."/>
            <person name="Hill R.T."/>
        </authorList>
    </citation>
    <scope>NUCLEOTIDE SEQUENCE [LARGE SCALE GENOMIC DNA]</scope>
    <source>
        <strain evidence="1 2">P4T</strain>
    </source>
</reference>
<dbReference type="EMBL" id="CP136051">
    <property type="protein sequence ID" value="WOK07730.1"/>
    <property type="molecule type" value="Genomic_DNA"/>
</dbReference>
<evidence type="ECO:0000313" key="2">
    <source>
        <dbReference type="Proteomes" id="UP001302349"/>
    </source>
</evidence>